<dbReference type="RefSeq" id="WP_163570098.1">
    <property type="nucleotide sequence ID" value="NZ_BAAANY010000043.1"/>
</dbReference>
<feature type="domain" description="4Fe-4S ferredoxin-type" evidence="9">
    <location>
        <begin position="1"/>
        <end position="29"/>
    </location>
</feature>
<accession>A0ABN2J6Z4</accession>
<dbReference type="Gene3D" id="3.30.70.20">
    <property type="match status" value="1"/>
</dbReference>
<gene>
    <name evidence="10" type="ORF">GCM10009765_79530</name>
</gene>
<proteinExistence type="predicted"/>
<evidence type="ECO:0000256" key="7">
    <source>
        <dbReference type="ARBA" id="ARBA00023291"/>
    </source>
</evidence>
<dbReference type="PROSITE" id="PS51379">
    <property type="entry name" value="4FE4S_FER_2"/>
    <property type="match status" value="1"/>
</dbReference>
<dbReference type="InterPro" id="IPR017896">
    <property type="entry name" value="4Fe4S_Fe-S-bd"/>
</dbReference>
<name>A0ABN2J6Z4_9ACTN</name>
<evidence type="ECO:0000256" key="2">
    <source>
        <dbReference type="ARBA" id="ARBA00022448"/>
    </source>
</evidence>
<evidence type="ECO:0000256" key="1">
    <source>
        <dbReference type="ARBA" id="ARBA00001927"/>
    </source>
</evidence>
<dbReference type="PANTHER" id="PTHR36923:SF3">
    <property type="entry name" value="FERREDOXIN"/>
    <property type="match status" value="1"/>
</dbReference>
<dbReference type="InterPro" id="IPR051269">
    <property type="entry name" value="Fe-S_cluster_ET"/>
</dbReference>
<dbReference type="PRINTS" id="PR00352">
    <property type="entry name" value="3FE4SFRDOXIN"/>
</dbReference>
<keyword evidence="7" id="KW-0003">3Fe-4S</keyword>
<keyword evidence="11" id="KW-1185">Reference proteome</keyword>
<keyword evidence="4 8" id="KW-0249">Electron transport</keyword>
<keyword evidence="3 8" id="KW-0479">Metal-binding</keyword>
<evidence type="ECO:0000313" key="11">
    <source>
        <dbReference type="Proteomes" id="UP001500618"/>
    </source>
</evidence>
<evidence type="ECO:0000256" key="6">
    <source>
        <dbReference type="ARBA" id="ARBA00023014"/>
    </source>
</evidence>
<comment type="caution">
    <text evidence="10">The sequence shown here is derived from an EMBL/GenBank/DDBJ whole genome shotgun (WGS) entry which is preliminary data.</text>
</comment>
<keyword evidence="5 8" id="KW-0408">Iron</keyword>
<dbReference type="Pfam" id="PF13370">
    <property type="entry name" value="Fer4_13"/>
    <property type="match status" value="1"/>
</dbReference>
<comment type="function">
    <text evidence="8">Ferredoxins are iron-sulfur proteins that transfer electrons in a wide variety of metabolic reactions.</text>
</comment>
<dbReference type="Proteomes" id="UP001500618">
    <property type="component" value="Unassembled WGS sequence"/>
</dbReference>
<evidence type="ECO:0000256" key="3">
    <source>
        <dbReference type="ARBA" id="ARBA00022723"/>
    </source>
</evidence>
<organism evidence="10 11">
    <name type="scientific">Fodinicola feengrottensis</name>
    <dbReference type="NCBI Taxonomy" id="435914"/>
    <lineage>
        <taxon>Bacteria</taxon>
        <taxon>Bacillati</taxon>
        <taxon>Actinomycetota</taxon>
        <taxon>Actinomycetes</taxon>
        <taxon>Mycobacteriales</taxon>
        <taxon>Fodinicola</taxon>
    </lineage>
</organism>
<evidence type="ECO:0000256" key="5">
    <source>
        <dbReference type="ARBA" id="ARBA00023004"/>
    </source>
</evidence>
<evidence type="ECO:0000313" key="10">
    <source>
        <dbReference type="EMBL" id="GAA1719231.1"/>
    </source>
</evidence>
<evidence type="ECO:0000256" key="8">
    <source>
        <dbReference type="RuleBase" id="RU368020"/>
    </source>
</evidence>
<keyword evidence="2 8" id="KW-0813">Transport</keyword>
<dbReference type="PANTHER" id="PTHR36923">
    <property type="entry name" value="FERREDOXIN"/>
    <property type="match status" value="1"/>
</dbReference>
<dbReference type="EMBL" id="BAAANY010000043">
    <property type="protein sequence ID" value="GAA1719231.1"/>
    <property type="molecule type" value="Genomic_DNA"/>
</dbReference>
<dbReference type="InterPro" id="IPR001080">
    <property type="entry name" value="3Fe4S_ferredoxin"/>
</dbReference>
<protein>
    <recommendedName>
        <fullName evidence="8">Ferredoxin</fullName>
    </recommendedName>
</protein>
<sequence>MRIVADRERCIGAGQCVRVAPELFDQDESEGIVVVLRENPPPELAEAATEAAQLCPSQAIAIAAALSQGTAS</sequence>
<evidence type="ECO:0000256" key="4">
    <source>
        <dbReference type="ARBA" id="ARBA00022982"/>
    </source>
</evidence>
<reference evidence="10 11" key="1">
    <citation type="journal article" date="2019" name="Int. J. Syst. Evol. Microbiol.">
        <title>The Global Catalogue of Microorganisms (GCM) 10K type strain sequencing project: providing services to taxonomists for standard genome sequencing and annotation.</title>
        <authorList>
            <consortium name="The Broad Institute Genomics Platform"/>
            <consortium name="The Broad Institute Genome Sequencing Center for Infectious Disease"/>
            <person name="Wu L."/>
            <person name="Ma J."/>
        </authorList>
    </citation>
    <scope>NUCLEOTIDE SEQUENCE [LARGE SCALE GENOMIC DNA]</scope>
    <source>
        <strain evidence="10 11">JCM 14718</strain>
    </source>
</reference>
<keyword evidence="6 8" id="KW-0411">Iron-sulfur</keyword>
<comment type="cofactor">
    <cofactor evidence="1">
        <name>[3Fe-4S] cluster</name>
        <dbReference type="ChEBI" id="CHEBI:21137"/>
    </cofactor>
</comment>
<evidence type="ECO:0000259" key="9">
    <source>
        <dbReference type="PROSITE" id="PS51379"/>
    </source>
</evidence>
<dbReference type="SUPFAM" id="SSF54862">
    <property type="entry name" value="4Fe-4S ferredoxins"/>
    <property type="match status" value="1"/>
</dbReference>